<comment type="subcellular location">
    <subcellularLocation>
        <location evidence="1 5">Cytoplasm</location>
    </subcellularLocation>
</comment>
<reference evidence="8 9" key="1">
    <citation type="submission" date="2019-08" db="EMBL/GenBank/DDBJ databases">
        <title>In-depth cultivation of the pig gut microbiome towards novel bacterial diversity and tailored functional studies.</title>
        <authorList>
            <person name="Wylensek D."/>
            <person name="Hitch T.C.A."/>
            <person name="Clavel T."/>
        </authorList>
    </citation>
    <scope>NUCLEOTIDE SEQUENCE [LARGE SCALE GENOMIC DNA]</scope>
    <source>
        <strain evidence="8 9">SM-530-WT-4B</strain>
    </source>
</reference>
<dbReference type="PANTHER" id="PTHR20982">
    <property type="entry name" value="RIBOSOME RECYCLING FACTOR"/>
    <property type="match status" value="1"/>
</dbReference>
<evidence type="ECO:0000313" key="9">
    <source>
        <dbReference type="Proteomes" id="UP000473699"/>
    </source>
</evidence>
<dbReference type="EMBL" id="VUNH01000001">
    <property type="protein sequence ID" value="MST54697.1"/>
    <property type="molecule type" value="Genomic_DNA"/>
</dbReference>
<comment type="function">
    <text evidence="5">Responsible for the release of ribosomes from messenger RNA at the termination of protein biosynthesis. May increase the efficiency of translation by recycling ribosomes from one round of translation to another.</text>
</comment>
<proteinExistence type="inferred from homology"/>
<keyword evidence="9" id="KW-1185">Reference proteome</keyword>
<dbReference type="FunFam" id="1.10.132.20:FF:000001">
    <property type="entry name" value="Ribosome-recycling factor"/>
    <property type="match status" value="1"/>
</dbReference>
<evidence type="ECO:0000256" key="1">
    <source>
        <dbReference type="ARBA" id="ARBA00004496"/>
    </source>
</evidence>
<dbReference type="FunFam" id="3.30.1360.40:FF:000001">
    <property type="entry name" value="Ribosome-recycling factor"/>
    <property type="match status" value="1"/>
</dbReference>
<dbReference type="PANTHER" id="PTHR20982:SF3">
    <property type="entry name" value="MITOCHONDRIAL RIBOSOME RECYCLING FACTOR PSEUDO 1"/>
    <property type="match status" value="1"/>
</dbReference>
<keyword evidence="3 5" id="KW-0963">Cytoplasm</keyword>
<dbReference type="GO" id="GO:0005737">
    <property type="term" value="C:cytoplasm"/>
    <property type="evidence" value="ECO:0007669"/>
    <property type="project" value="UniProtKB-SubCell"/>
</dbReference>
<dbReference type="InterPro" id="IPR002661">
    <property type="entry name" value="Ribosome_recyc_fac"/>
</dbReference>
<accession>A0A6L5YB29</accession>
<evidence type="ECO:0000256" key="5">
    <source>
        <dbReference type="HAMAP-Rule" id="MF_00040"/>
    </source>
</evidence>
<feature type="domain" description="Ribosome recycling factor" evidence="7">
    <location>
        <begin position="18"/>
        <end position="180"/>
    </location>
</feature>
<evidence type="ECO:0000256" key="3">
    <source>
        <dbReference type="ARBA" id="ARBA00022490"/>
    </source>
</evidence>
<dbReference type="GO" id="GO:0043023">
    <property type="term" value="F:ribosomal large subunit binding"/>
    <property type="evidence" value="ECO:0007669"/>
    <property type="project" value="TreeGrafter"/>
</dbReference>
<dbReference type="InterPro" id="IPR023584">
    <property type="entry name" value="Ribosome_recyc_fac_dom"/>
</dbReference>
<dbReference type="HAMAP" id="MF_00040">
    <property type="entry name" value="RRF"/>
    <property type="match status" value="1"/>
</dbReference>
<name>A0A6L5YB29_9BACT</name>
<feature type="coiled-coil region" evidence="6">
    <location>
        <begin position="111"/>
        <end position="138"/>
    </location>
</feature>
<dbReference type="RefSeq" id="WP_154527816.1">
    <property type="nucleotide sequence ID" value="NZ_VUNH01000001.1"/>
</dbReference>
<comment type="caution">
    <text evidence="8">The sequence shown here is derived from an EMBL/GenBank/DDBJ whole genome shotgun (WGS) entry which is preliminary data.</text>
</comment>
<dbReference type="GO" id="GO:0006415">
    <property type="term" value="P:translational termination"/>
    <property type="evidence" value="ECO:0007669"/>
    <property type="project" value="UniProtKB-UniRule"/>
</dbReference>
<evidence type="ECO:0000256" key="4">
    <source>
        <dbReference type="ARBA" id="ARBA00022917"/>
    </source>
</evidence>
<evidence type="ECO:0000259" key="7">
    <source>
        <dbReference type="Pfam" id="PF01765"/>
    </source>
</evidence>
<evidence type="ECO:0000313" key="8">
    <source>
        <dbReference type="EMBL" id="MST54697.1"/>
    </source>
</evidence>
<dbReference type="Pfam" id="PF01765">
    <property type="entry name" value="RRF"/>
    <property type="match status" value="1"/>
</dbReference>
<dbReference type="Proteomes" id="UP000473699">
    <property type="component" value="Unassembled WGS sequence"/>
</dbReference>
<dbReference type="CDD" id="cd00520">
    <property type="entry name" value="RRF"/>
    <property type="match status" value="1"/>
</dbReference>
<evidence type="ECO:0000256" key="2">
    <source>
        <dbReference type="ARBA" id="ARBA00005912"/>
    </source>
</evidence>
<sequence>MADFNLDEKMAKVLDHLDSEFQGIRTGRAHPGLVEGVKVDYYGSPTPLKQLANITVPEARMLIIAPFDKGAIKLIEKAILAANIGLTPNVDGNNIRLVVPELTGERRKEFVKMASKAAEEAKIALRNIRRDANDAYKKQEKASEITEDDLKKMLDDAQKTTDKFIAQVDDEFKKKEKEILDK</sequence>
<dbReference type="AlphaFoldDB" id="A0A6L5YB29"/>
<keyword evidence="4 5" id="KW-0648">Protein biosynthesis</keyword>
<comment type="similarity">
    <text evidence="2 5">Belongs to the RRF family.</text>
</comment>
<organism evidence="8 9">
    <name type="scientific">Pyramidobacter porci</name>
    <dbReference type="NCBI Taxonomy" id="2605789"/>
    <lineage>
        <taxon>Bacteria</taxon>
        <taxon>Thermotogati</taxon>
        <taxon>Synergistota</taxon>
        <taxon>Synergistia</taxon>
        <taxon>Synergistales</taxon>
        <taxon>Dethiosulfovibrionaceae</taxon>
        <taxon>Pyramidobacter</taxon>
    </lineage>
</organism>
<gene>
    <name evidence="5" type="primary">frr</name>
    <name evidence="8" type="ORF">FYJ74_01330</name>
</gene>
<dbReference type="SUPFAM" id="SSF55194">
    <property type="entry name" value="Ribosome recycling factor, RRF"/>
    <property type="match status" value="1"/>
</dbReference>
<evidence type="ECO:0000256" key="6">
    <source>
        <dbReference type="SAM" id="Coils"/>
    </source>
</evidence>
<dbReference type="Gene3D" id="1.10.132.20">
    <property type="entry name" value="Ribosome-recycling factor"/>
    <property type="match status" value="1"/>
</dbReference>
<dbReference type="NCBIfam" id="TIGR00496">
    <property type="entry name" value="frr"/>
    <property type="match status" value="1"/>
</dbReference>
<keyword evidence="6" id="KW-0175">Coiled coil</keyword>
<dbReference type="Gene3D" id="3.30.1360.40">
    <property type="match status" value="1"/>
</dbReference>
<protein>
    <recommendedName>
        <fullName evidence="5">Ribosome-recycling factor</fullName>
        <shortName evidence="5">RRF</shortName>
    </recommendedName>
    <alternativeName>
        <fullName evidence="5">Ribosome-releasing factor</fullName>
    </alternativeName>
</protein>
<dbReference type="InterPro" id="IPR036191">
    <property type="entry name" value="RRF_sf"/>
</dbReference>